<evidence type="ECO:0000256" key="2">
    <source>
        <dbReference type="SAM" id="Phobius"/>
    </source>
</evidence>
<feature type="signal peptide" evidence="3">
    <location>
        <begin position="1"/>
        <end position="27"/>
    </location>
</feature>
<evidence type="ECO:0000256" key="1">
    <source>
        <dbReference type="SAM" id="MobiDB-lite"/>
    </source>
</evidence>
<dbReference type="InterPro" id="IPR038507">
    <property type="entry name" value="YcnI-like_sf"/>
</dbReference>
<protein>
    <submittedName>
        <fullName evidence="5">DUF1775 domain-containing protein</fullName>
    </submittedName>
</protein>
<dbReference type="Gene3D" id="2.60.40.2230">
    <property type="entry name" value="Uncharacterised protein YcnI-like PF07987, DUF1775"/>
    <property type="match status" value="1"/>
</dbReference>
<organism evidence="5 6">
    <name type="scientific">Ornithinimicrobium faecis</name>
    <dbReference type="NCBI Taxonomy" id="2934158"/>
    <lineage>
        <taxon>Bacteria</taxon>
        <taxon>Bacillati</taxon>
        <taxon>Actinomycetota</taxon>
        <taxon>Actinomycetes</taxon>
        <taxon>Micrococcales</taxon>
        <taxon>Ornithinimicrobiaceae</taxon>
        <taxon>Ornithinimicrobium</taxon>
    </lineage>
</organism>
<feature type="compositionally biased region" description="Polar residues" evidence="1">
    <location>
        <begin position="185"/>
        <end position="203"/>
    </location>
</feature>
<keyword evidence="6" id="KW-1185">Reference proteome</keyword>
<reference evidence="5" key="1">
    <citation type="submission" date="2022-06" db="EMBL/GenBank/DDBJ databases">
        <title>Ornithinimicrobium HY1793.</title>
        <authorList>
            <person name="Huang Y."/>
        </authorList>
    </citation>
    <scope>NUCLEOTIDE SEQUENCE</scope>
    <source>
        <strain evidence="5">HY1793</strain>
    </source>
</reference>
<evidence type="ECO:0000313" key="5">
    <source>
        <dbReference type="EMBL" id="USQ80493.1"/>
    </source>
</evidence>
<evidence type="ECO:0000313" key="6">
    <source>
        <dbReference type="Proteomes" id="UP001056455"/>
    </source>
</evidence>
<feature type="region of interest" description="Disordered" evidence="1">
    <location>
        <begin position="163"/>
        <end position="241"/>
    </location>
</feature>
<feature type="transmembrane region" description="Helical" evidence="2">
    <location>
        <begin position="251"/>
        <end position="272"/>
    </location>
</feature>
<feature type="compositionally biased region" description="Low complexity" evidence="1">
    <location>
        <begin position="226"/>
        <end position="241"/>
    </location>
</feature>
<evidence type="ECO:0000256" key="3">
    <source>
        <dbReference type="SAM" id="SignalP"/>
    </source>
</evidence>
<evidence type="ECO:0000259" key="4">
    <source>
        <dbReference type="Pfam" id="PF07987"/>
    </source>
</evidence>
<dbReference type="Pfam" id="PF07987">
    <property type="entry name" value="DUF1775"/>
    <property type="match status" value="1"/>
</dbReference>
<feature type="domain" description="YncI copper-binding" evidence="4">
    <location>
        <begin position="35"/>
        <end position="90"/>
    </location>
</feature>
<keyword evidence="2" id="KW-0472">Membrane</keyword>
<dbReference type="Proteomes" id="UP001056455">
    <property type="component" value="Chromosome"/>
</dbReference>
<feature type="chain" id="PRO_5046525588" evidence="3">
    <location>
        <begin position="28"/>
        <end position="277"/>
    </location>
</feature>
<gene>
    <name evidence="5" type="ORF">NF556_02170</name>
</gene>
<proteinExistence type="predicted"/>
<dbReference type="InterPro" id="IPR012533">
    <property type="entry name" value="YcnI-copper_dom"/>
</dbReference>
<keyword evidence="3" id="KW-0732">Signal</keyword>
<keyword evidence="2" id="KW-1133">Transmembrane helix</keyword>
<dbReference type="RefSeq" id="WP_252593869.1">
    <property type="nucleotide sequence ID" value="NZ_CP099489.1"/>
</dbReference>
<dbReference type="EMBL" id="CP099489">
    <property type="protein sequence ID" value="USQ80493.1"/>
    <property type="molecule type" value="Genomic_DNA"/>
</dbReference>
<accession>A0ABY4YVU5</accession>
<name>A0ABY4YVU5_9MICO</name>
<keyword evidence="2" id="KW-0812">Transmembrane</keyword>
<sequence>MRRPQVAQRVALSGGLAGLLAAGLVLAAATSAAAHVTLDPSTTEAGAHARVTVAVPHGCEGSGTTELSIRMPEGVSDLEVAESDGWSASAAVDGVTFHADEPVPDHEHATVEFSIRLPDEPGEVLVFPVVQRCDVGEEAWTEVAEDDASREALARPAPLIVVTGTPAASDSPVTDPTAEVDAPAQTDSVAQADSPAQTDSAPQADSPAKPDSAPQTDSRAATATVEAPSAESTREASAAAIEEAPADGAPVWALAAGALVVGGAAAGLLLLIRRRRS</sequence>